<reference evidence="3" key="1">
    <citation type="submission" date="2016-06" db="UniProtKB">
        <authorList>
            <consortium name="WormBaseParasite"/>
        </authorList>
    </citation>
    <scope>IDENTIFICATION</scope>
</reference>
<keyword evidence="2" id="KW-1185">Reference proteome</keyword>
<reference evidence="1 2" key="2">
    <citation type="submission" date="2018-11" db="EMBL/GenBank/DDBJ databases">
        <authorList>
            <consortium name="Pathogen Informatics"/>
        </authorList>
    </citation>
    <scope>NUCLEOTIDE SEQUENCE [LARGE SCALE GENOMIC DNA]</scope>
    <source>
        <strain evidence="1">Dakar</strain>
        <strain evidence="2">Dakar, Senegal</strain>
    </source>
</reference>
<protein>
    <submittedName>
        <fullName evidence="3">Ovule protein</fullName>
    </submittedName>
</protein>
<proteinExistence type="predicted"/>
<dbReference type="WBParaSite" id="SCUD_0000444901-mRNA-1">
    <property type="protein sequence ID" value="SCUD_0000444901-mRNA-1"/>
    <property type="gene ID" value="SCUD_0000444901"/>
</dbReference>
<organism evidence="3">
    <name type="scientific">Schistosoma curassoni</name>
    <dbReference type="NCBI Taxonomy" id="6186"/>
    <lineage>
        <taxon>Eukaryota</taxon>
        <taxon>Metazoa</taxon>
        <taxon>Spiralia</taxon>
        <taxon>Lophotrochozoa</taxon>
        <taxon>Platyhelminthes</taxon>
        <taxon>Trematoda</taxon>
        <taxon>Digenea</taxon>
        <taxon>Strigeidida</taxon>
        <taxon>Schistosomatoidea</taxon>
        <taxon>Schistosomatidae</taxon>
        <taxon>Schistosoma</taxon>
    </lineage>
</organism>
<evidence type="ECO:0000313" key="3">
    <source>
        <dbReference type="WBParaSite" id="SCUD_0000444901-mRNA-1"/>
    </source>
</evidence>
<dbReference type="Proteomes" id="UP000279833">
    <property type="component" value="Unassembled WGS sequence"/>
</dbReference>
<evidence type="ECO:0000313" key="2">
    <source>
        <dbReference type="Proteomes" id="UP000279833"/>
    </source>
</evidence>
<evidence type="ECO:0000313" key="1">
    <source>
        <dbReference type="EMBL" id="VDO88987.1"/>
    </source>
</evidence>
<sequence>MIIITTYLNNQYFHLNQYNLIQPLMLLHHVHLLVTNHVVQKSLSVEMQHYHRNSFYNPYKQLVQT</sequence>
<gene>
    <name evidence="1" type="ORF">SCUD_LOCUS4449</name>
</gene>
<dbReference type="AlphaFoldDB" id="A0A183JP13"/>
<dbReference type="EMBL" id="UZAK01005925">
    <property type="protein sequence ID" value="VDO88987.1"/>
    <property type="molecule type" value="Genomic_DNA"/>
</dbReference>
<accession>A0A183JP13</accession>
<name>A0A183JP13_9TREM</name>